<dbReference type="Proteomes" id="UP000326202">
    <property type="component" value="Chromosome"/>
</dbReference>
<proteinExistence type="predicted"/>
<dbReference type="InterPro" id="IPR018759">
    <property type="entry name" value="BBP2_2"/>
</dbReference>
<reference evidence="1 2" key="1">
    <citation type="submission" date="2019-08" db="EMBL/GenBank/DDBJ databases">
        <title>Hyperibacter terrae gen. nov., sp. nov. and Hyperibacter viscosus sp. nov., two new members in the family Rhodospirillaceae isolated from the rhizosphere of Hypericum perforatum.</title>
        <authorList>
            <person name="Noviana Z."/>
        </authorList>
    </citation>
    <scope>NUCLEOTIDE SEQUENCE [LARGE SCALE GENOMIC DNA]</scope>
    <source>
        <strain evidence="1 2">R5913</strain>
    </source>
</reference>
<keyword evidence="2" id="KW-1185">Reference proteome</keyword>
<evidence type="ECO:0000313" key="2">
    <source>
        <dbReference type="Proteomes" id="UP000326202"/>
    </source>
</evidence>
<dbReference type="Pfam" id="PF10082">
    <property type="entry name" value="BBP2_2"/>
    <property type="match status" value="1"/>
</dbReference>
<gene>
    <name evidence="1" type="ORF">FRZ44_03210</name>
</gene>
<accession>A0A5J6MDA0</accession>
<dbReference type="KEGG" id="htq:FRZ44_03210"/>
<dbReference type="AlphaFoldDB" id="A0A5J6MDA0"/>
<dbReference type="RefSeq" id="WP_191908359.1">
    <property type="nucleotide sequence ID" value="NZ_CP042906.1"/>
</dbReference>
<protein>
    <recommendedName>
        <fullName evidence="3">Outer membrane beta-barrel protein</fullName>
    </recommendedName>
</protein>
<name>A0A5J6MDA0_9PROT</name>
<dbReference type="EMBL" id="CP042906">
    <property type="protein sequence ID" value="QEX15041.1"/>
    <property type="molecule type" value="Genomic_DNA"/>
</dbReference>
<evidence type="ECO:0008006" key="3">
    <source>
        <dbReference type="Google" id="ProtNLM"/>
    </source>
</evidence>
<evidence type="ECO:0000313" key="1">
    <source>
        <dbReference type="EMBL" id="QEX15041.1"/>
    </source>
</evidence>
<sequence length="435" mass="48453">MLSVDSSTATPSDVAPVQIADAASDASGPVVSSDYQQPTFSTAYEEVPRDQTVRERPRPEVDALGVHLGGFYAYPSVRTSEIYDDNIFVTPSDKRGDFITEIAPELSLESNWNNHALNFDAGAAAGYYASHTGEDYVDYHFGADGRLDLTRDDQLSAAFTYRHAHEDRSSPDDVQGKTPTEYDLYHGEIGDQNRFGRFTLKLDSQLNRYKYFDDEAENGTTIDNNDRDRISSLHSVTLSYEIVPDYDAYVRASYNRQDYDSQQDNQGFDRSSQGFETVVGLAIDLGGVTRADIFAGYLTQFYQDSEFDTVSGPSFGGSLIWNPTGLTTVTATVSRTLQETTQAGAAGYFSTDALINIDHELLRNLLLNAFGGFINNNYEGISRNDDIWTGGVGAEYLMNHYASIDLKYRYDTRDSSESDENYERNLILLSLDLKL</sequence>
<organism evidence="1 2">
    <name type="scientific">Hypericibacter terrae</name>
    <dbReference type="NCBI Taxonomy" id="2602015"/>
    <lineage>
        <taxon>Bacteria</taxon>
        <taxon>Pseudomonadati</taxon>
        <taxon>Pseudomonadota</taxon>
        <taxon>Alphaproteobacteria</taxon>
        <taxon>Rhodospirillales</taxon>
        <taxon>Dongiaceae</taxon>
        <taxon>Hypericibacter</taxon>
    </lineage>
</organism>